<evidence type="ECO:0000313" key="2">
    <source>
        <dbReference type="Proteomes" id="UP000054560"/>
    </source>
</evidence>
<dbReference type="GeneID" id="25908181"/>
<proteinExistence type="predicted"/>
<evidence type="ECO:0000313" key="1">
    <source>
        <dbReference type="EMBL" id="KNC79949.1"/>
    </source>
</evidence>
<accession>A0A0L0FTD5</accession>
<reference evidence="1 2" key="1">
    <citation type="submission" date="2011-02" db="EMBL/GenBank/DDBJ databases">
        <title>The Genome Sequence of Sphaeroforma arctica JP610.</title>
        <authorList>
            <consortium name="The Broad Institute Genome Sequencing Platform"/>
            <person name="Russ C."/>
            <person name="Cuomo C."/>
            <person name="Young S.K."/>
            <person name="Zeng Q."/>
            <person name="Gargeya S."/>
            <person name="Alvarado L."/>
            <person name="Berlin A."/>
            <person name="Chapman S.B."/>
            <person name="Chen Z."/>
            <person name="Freedman E."/>
            <person name="Gellesch M."/>
            <person name="Goldberg J."/>
            <person name="Griggs A."/>
            <person name="Gujja S."/>
            <person name="Heilman E."/>
            <person name="Heiman D."/>
            <person name="Howarth C."/>
            <person name="Mehta T."/>
            <person name="Neiman D."/>
            <person name="Pearson M."/>
            <person name="Roberts A."/>
            <person name="Saif S."/>
            <person name="Shea T."/>
            <person name="Shenoy N."/>
            <person name="Sisk P."/>
            <person name="Stolte C."/>
            <person name="Sykes S."/>
            <person name="White J."/>
            <person name="Yandava C."/>
            <person name="Burger G."/>
            <person name="Gray M.W."/>
            <person name="Holland P.W.H."/>
            <person name="King N."/>
            <person name="Lang F.B.F."/>
            <person name="Roger A.J."/>
            <person name="Ruiz-Trillo I."/>
            <person name="Haas B."/>
            <person name="Nusbaum C."/>
            <person name="Birren B."/>
        </authorList>
    </citation>
    <scope>NUCLEOTIDE SEQUENCE [LARGE SCALE GENOMIC DNA]</scope>
    <source>
        <strain evidence="1 2">JP610</strain>
    </source>
</reference>
<gene>
    <name evidence="1" type="ORF">SARC_07677</name>
</gene>
<dbReference type="AlphaFoldDB" id="A0A0L0FTD5"/>
<protein>
    <submittedName>
        <fullName evidence="1">Uncharacterized protein</fullName>
    </submittedName>
</protein>
<keyword evidence="2" id="KW-1185">Reference proteome</keyword>
<dbReference type="EMBL" id="KQ242218">
    <property type="protein sequence ID" value="KNC79949.1"/>
    <property type="molecule type" value="Genomic_DNA"/>
</dbReference>
<sequence>MPHPVRIPLRRLPHIIPCENTSQNRLSVISQEEDESHRFSVRRCSDFTTQRSQTTLPCGHEVIATTNQYTNETRFDRPEEDWKIMGENYIPVGLTAGATGAILTGAAVPAIVGVGACCTLSIVMAGGGIALLGGCALGSVVVSGKIIYDLCLCEWEHYKIQMYAGLDGDYRSLKDEFKEIASELGNFFTDAFTKNATVRQASESTDKSSPSRRRRLLRQYSREVSGTFPTCPYCLSGASPPPEYIATAIDFLPPPAYDEEPEPIEL</sequence>
<dbReference type="RefSeq" id="XP_014153851.1">
    <property type="nucleotide sequence ID" value="XM_014298376.1"/>
</dbReference>
<name>A0A0L0FTD5_9EUKA</name>
<organism evidence="1 2">
    <name type="scientific">Sphaeroforma arctica JP610</name>
    <dbReference type="NCBI Taxonomy" id="667725"/>
    <lineage>
        <taxon>Eukaryota</taxon>
        <taxon>Ichthyosporea</taxon>
        <taxon>Ichthyophonida</taxon>
        <taxon>Sphaeroforma</taxon>
    </lineage>
</organism>
<dbReference type="Proteomes" id="UP000054560">
    <property type="component" value="Unassembled WGS sequence"/>
</dbReference>